<name>A0ABZ1WJU3_9ACTN</name>
<reference evidence="2 3" key="1">
    <citation type="submission" date="2022-10" db="EMBL/GenBank/DDBJ databases">
        <title>The complete genomes of actinobacterial strains from the NBC collection.</title>
        <authorList>
            <person name="Joergensen T.S."/>
            <person name="Alvarez Arevalo M."/>
            <person name="Sterndorff E.B."/>
            <person name="Faurdal D."/>
            <person name="Vuksanovic O."/>
            <person name="Mourched A.-S."/>
            <person name="Charusanti P."/>
            <person name="Shaw S."/>
            <person name="Blin K."/>
            <person name="Weber T."/>
        </authorList>
    </citation>
    <scope>NUCLEOTIDE SEQUENCE [LARGE SCALE GENOMIC DNA]</scope>
    <source>
        <strain evidence="2 3">NBC_01247</strain>
    </source>
</reference>
<organism evidence="2 3">
    <name type="scientific">Kitasatospora herbaricolor</name>
    <dbReference type="NCBI Taxonomy" id="68217"/>
    <lineage>
        <taxon>Bacteria</taxon>
        <taxon>Bacillati</taxon>
        <taxon>Actinomycetota</taxon>
        <taxon>Actinomycetes</taxon>
        <taxon>Kitasatosporales</taxon>
        <taxon>Streptomycetaceae</taxon>
        <taxon>Kitasatospora</taxon>
    </lineage>
</organism>
<evidence type="ECO:0000313" key="2">
    <source>
        <dbReference type="EMBL" id="WUS60915.1"/>
    </source>
</evidence>
<dbReference type="Proteomes" id="UP001432014">
    <property type="component" value="Chromosome"/>
</dbReference>
<sequence length="192" mass="20760">MRYIDNRDVNEAVTEMVRVLGPHDAEDWSVPAGSLEWSCWTTAAHIAHDLLAYAGQVAARPTDAYLPFDLAVHSDSSPREVLQVVTACAGLLGSALATVGPEVRAWHWGPCDPPGFAAMGVAEVLLHTHDITQGLGVPWLPPASLCEAVLHRLFPDAPPGDPAHVLLWSTGRGDLDDHPRRTSWTWRAAVAE</sequence>
<dbReference type="InterPro" id="IPR024344">
    <property type="entry name" value="MDMPI_metal-binding"/>
</dbReference>
<feature type="domain" description="Mycothiol-dependent maleylpyruvate isomerase metal-binding" evidence="1">
    <location>
        <begin position="11"/>
        <end position="131"/>
    </location>
</feature>
<dbReference type="EMBL" id="CP108482">
    <property type="protein sequence ID" value="WUS60915.1"/>
    <property type="molecule type" value="Genomic_DNA"/>
</dbReference>
<dbReference type="Pfam" id="PF11716">
    <property type="entry name" value="MDMPI_N"/>
    <property type="match status" value="1"/>
</dbReference>
<protein>
    <recommendedName>
        <fullName evidence="1">Mycothiol-dependent maleylpyruvate isomerase metal-binding domain-containing protein</fullName>
    </recommendedName>
</protein>
<dbReference type="SUPFAM" id="SSF109854">
    <property type="entry name" value="DinB/YfiT-like putative metalloenzymes"/>
    <property type="match status" value="1"/>
</dbReference>
<gene>
    <name evidence="2" type="ORF">OG469_38745</name>
</gene>
<accession>A0ABZ1WJU3</accession>
<evidence type="ECO:0000259" key="1">
    <source>
        <dbReference type="Pfam" id="PF11716"/>
    </source>
</evidence>
<keyword evidence="3" id="KW-1185">Reference proteome</keyword>
<proteinExistence type="predicted"/>
<evidence type="ECO:0000313" key="3">
    <source>
        <dbReference type="Proteomes" id="UP001432014"/>
    </source>
</evidence>
<dbReference type="InterPro" id="IPR034660">
    <property type="entry name" value="DinB/YfiT-like"/>
</dbReference>
<dbReference type="RefSeq" id="WP_329611573.1">
    <property type="nucleotide sequence ID" value="NZ_CP108482.1"/>
</dbReference>